<comment type="catalytic activity">
    <reaction evidence="3">
        <text>chorismate = prephenate</text>
        <dbReference type="Rhea" id="RHEA:13897"/>
        <dbReference type="ChEBI" id="CHEBI:29748"/>
        <dbReference type="ChEBI" id="CHEBI:29934"/>
        <dbReference type="EC" id="5.4.99.5"/>
    </reaction>
</comment>
<proteinExistence type="predicted"/>
<evidence type="ECO:0000256" key="2">
    <source>
        <dbReference type="PIRSR" id="PIRSR005965-1"/>
    </source>
</evidence>
<feature type="binding site" evidence="2">
    <location>
        <position position="6"/>
    </location>
    <ligand>
        <name>prephenate</name>
        <dbReference type="ChEBI" id="CHEBI:29934"/>
    </ligand>
</feature>
<protein>
    <recommendedName>
        <fullName evidence="1 3">chorismate mutase</fullName>
        <ecNumber evidence="1 3">5.4.99.5</ecNumber>
    </recommendedName>
</protein>
<dbReference type="InterPro" id="IPR035959">
    <property type="entry name" value="RutC-like_sf"/>
</dbReference>
<dbReference type="PIRSF" id="PIRSF005965">
    <property type="entry name" value="Chor_mut_AroH"/>
    <property type="match status" value="1"/>
</dbReference>
<dbReference type="InterPro" id="IPR008243">
    <property type="entry name" value="Chorismate_mutase_AroH"/>
</dbReference>
<evidence type="ECO:0000256" key="3">
    <source>
        <dbReference type="PROSITE-ProRule" id="PRU00514"/>
    </source>
</evidence>
<dbReference type="CDD" id="cd02185">
    <property type="entry name" value="AroH"/>
    <property type="match status" value="1"/>
</dbReference>
<dbReference type="EMBL" id="CP024848">
    <property type="protein sequence ID" value="AXI09344.1"/>
    <property type="molecule type" value="Genomic_DNA"/>
</dbReference>
<evidence type="ECO:0000313" key="5">
    <source>
        <dbReference type="Proteomes" id="UP000253908"/>
    </source>
</evidence>
<dbReference type="NCBIfam" id="TIGR01796">
    <property type="entry name" value="CM_mono_aroH"/>
    <property type="match status" value="1"/>
</dbReference>
<dbReference type="PANTHER" id="PTHR21164:SF0">
    <property type="entry name" value="CHORISMATE MUTASE AROH"/>
    <property type="match status" value="1"/>
</dbReference>
<dbReference type="Proteomes" id="UP000253908">
    <property type="component" value="Chromosome"/>
</dbReference>
<dbReference type="GO" id="GO:0004106">
    <property type="term" value="F:chorismate mutase activity"/>
    <property type="evidence" value="ECO:0007669"/>
    <property type="project" value="UniProtKB-UniRule"/>
</dbReference>
<dbReference type="Pfam" id="PF07736">
    <property type="entry name" value="CM_1"/>
    <property type="match status" value="1"/>
</dbReference>
<accession>A0A345PH64</accession>
<reference evidence="5" key="1">
    <citation type="submission" date="2017-11" db="EMBL/GenBank/DDBJ databases">
        <authorList>
            <person name="Zhu W."/>
        </authorList>
    </citation>
    <scope>NUCLEOTIDE SEQUENCE [LARGE SCALE GENOMIC DNA]</scope>
    <source>
        <strain evidence="5">160</strain>
    </source>
</reference>
<keyword evidence="3" id="KW-0413">Isomerase</keyword>
<name>A0A345PH64_9BACI</name>
<dbReference type="OrthoDB" id="9802232at2"/>
<dbReference type="PANTHER" id="PTHR21164">
    <property type="entry name" value="CHORISMATE MUTASE"/>
    <property type="match status" value="1"/>
</dbReference>
<keyword evidence="5" id="KW-1185">Reference proteome</keyword>
<dbReference type="UniPathway" id="UPA00120">
    <property type="reaction ID" value="UER00203"/>
</dbReference>
<evidence type="ECO:0000256" key="1">
    <source>
        <dbReference type="NCBIfam" id="TIGR01796"/>
    </source>
</evidence>
<dbReference type="EC" id="5.4.99.5" evidence="1 3"/>
<dbReference type="GO" id="GO:0046417">
    <property type="term" value="P:chorismate metabolic process"/>
    <property type="evidence" value="ECO:0007669"/>
    <property type="project" value="TreeGrafter"/>
</dbReference>
<dbReference type="SUPFAM" id="SSF55298">
    <property type="entry name" value="YjgF-like"/>
    <property type="match status" value="1"/>
</dbReference>
<feature type="binding site" evidence="2">
    <location>
        <position position="89"/>
    </location>
    <ligand>
        <name>prephenate</name>
        <dbReference type="ChEBI" id="CHEBI:29934"/>
    </ligand>
</feature>
<dbReference type="AlphaFoldDB" id="A0A345PH64"/>
<keyword evidence="2 3" id="KW-0028">Amino-acid biosynthesis</keyword>
<dbReference type="Gene3D" id="3.30.1330.40">
    <property type="entry name" value="RutC-like"/>
    <property type="match status" value="1"/>
</dbReference>
<gene>
    <name evidence="4" type="primary">aroH</name>
    <name evidence="4" type="ORF">CUC15_10610</name>
</gene>
<dbReference type="KEGG" id="ocn:CUC15_10610"/>
<dbReference type="PROSITE" id="PS51167">
    <property type="entry name" value="CHORISMATE_MUT_1"/>
    <property type="match status" value="1"/>
</dbReference>
<keyword evidence="2 3" id="KW-0057">Aromatic amino acid biosynthesis</keyword>
<dbReference type="GO" id="GO:0008652">
    <property type="term" value="P:amino acid biosynthetic process"/>
    <property type="evidence" value="ECO:0007669"/>
    <property type="project" value="UniProtKB-UniRule"/>
</dbReference>
<evidence type="ECO:0000313" key="4">
    <source>
        <dbReference type="EMBL" id="AXI09344.1"/>
    </source>
</evidence>
<organism evidence="4 5">
    <name type="scientific">Oceanobacillus zhaokaii</name>
    <dbReference type="NCBI Taxonomy" id="2052660"/>
    <lineage>
        <taxon>Bacteria</taxon>
        <taxon>Bacillati</taxon>
        <taxon>Bacillota</taxon>
        <taxon>Bacilli</taxon>
        <taxon>Bacillales</taxon>
        <taxon>Bacillaceae</taxon>
        <taxon>Oceanobacillus</taxon>
    </lineage>
</organism>
<dbReference type="RefSeq" id="WP_114916634.1">
    <property type="nucleotide sequence ID" value="NZ_CP024848.1"/>
</dbReference>
<sequence length="124" mass="13992">MSRGVRGATTCTANDEKQMIRTTKVLVEEMIDKNSIDPTDVSHVFISVTKDLTATFPAKALREIPGWTYVPVMCMAEIDVDNSLPACIRIMMVVNTDKPQHEIKHIFHNEAIKLRPDLIKGELR</sequence>
<dbReference type="GO" id="GO:0009073">
    <property type="term" value="P:aromatic amino acid family biosynthetic process"/>
    <property type="evidence" value="ECO:0007669"/>
    <property type="project" value="UniProtKB-UniRule"/>
</dbReference>